<dbReference type="Pfam" id="PF16916">
    <property type="entry name" value="ZT_dimer"/>
    <property type="match status" value="1"/>
</dbReference>
<accession>U4TR32</accession>
<evidence type="ECO:0000259" key="9">
    <source>
        <dbReference type="Pfam" id="PF16916"/>
    </source>
</evidence>
<evidence type="ECO:0000256" key="5">
    <source>
        <dbReference type="ARBA" id="ARBA00022989"/>
    </source>
</evidence>
<dbReference type="SUPFAM" id="SSF160240">
    <property type="entry name" value="Cation efflux protein cytoplasmic domain-like"/>
    <property type="match status" value="1"/>
</dbReference>
<dbReference type="InterPro" id="IPR036837">
    <property type="entry name" value="Cation_efflux_CTD_sf"/>
</dbReference>
<dbReference type="Pfam" id="PF01545">
    <property type="entry name" value="Cation_efflux"/>
    <property type="match status" value="1"/>
</dbReference>
<dbReference type="Gene3D" id="1.20.1510.10">
    <property type="entry name" value="Cation efflux protein transmembrane domain"/>
    <property type="match status" value="1"/>
</dbReference>
<keyword evidence="4 7" id="KW-0812">Transmembrane</keyword>
<dbReference type="eggNOG" id="COG0053">
    <property type="taxonomic scope" value="Bacteria"/>
</dbReference>
<evidence type="ECO:0000256" key="6">
    <source>
        <dbReference type="ARBA" id="ARBA00023136"/>
    </source>
</evidence>
<dbReference type="GO" id="GO:0008324">
    <property type="term" value="F:monoatomic cation transmembrane transporter activity"/>
    <property type="evidence" value="ECO:0007669"/>
    <property type="project" value="InterPro"/>
</dbReference>
<dbReference type="PANTHER" id="PTHR43840:SF15">
    <property type="entry name" value="MITOCHONDRIAL METAL TRANSPORTER 1-RELATED"/>
    <property type="match status" value="1"/>
</dbReference>
<dbReference type="EMBL" id="KI271599">
    <property type="protein sequence ID" value="ERL64338.1"/>
    <property type="molecule type" value="Genomic_DNA"/>
</dbReference>
<reference evidence="11" key="1">
    <citation type="journal article" date="2013" name="Genome Announc.">
        <title>Whole-Genome Sequencing of Lactobacillus shenzhenensis Strain LY-73T.</title>
        <authorList>
            <person name="Lin Z."/>
            <person name="Liu Z."/>
            <person name="Yang R."/>
            <person name="Zou Y."/>
            <person name="Wan D."/>
            <person name="Chen J."/>
            <person name="Guo M."/>
            <person name="Zhao J."/>
            <person name="Fang C."/>
            <person name="Yang R."/>
            <person name="Liu F."/>
        </authorList>
    </citation>
    <scope>NUCLEOTIDE SEQUENCE [LARGE SCALE GENOMIC DNA]</scope>
    <source>
        <strain evidence="11">LY-73</strain>
    </source>
</reference>
<name>U4TR32_9LACO</name>
<dbReference type="InterPro" id="IPR027469">
    <property type="entry name" value="Cation_efflux_TMD_sf"/>
</dbReference>
<dbReference type="InterPro" id="IPR050291">
    <property type="entry name" value="CDF_Transporter"/>
</dbReference>
<dbReference type="SUPFAM" id="SSF161111">
    <property type="entry name" value="Cation efflux protein transmembrane domain-like"/>
    <property type="match status" value="1"/>
</dbReference>
<feature type="domain" description="Cation efflux protein transmembrane" evidence="8">
    <location>
        <begin position="42"/>
        <end position="234"/>
    </location>
</feature>
<keyword evidence="6 7" id="KW-0472">Membrane</keyword>
<organism evidence="10 11">
    <name type="scientific">Schleiferilactobacillus shenzhenensis LY-73</name>
    <dbReference type="NCBI Taxonomy" id="1231336"/>
    <lineage>
        <taxon>Bacteria</taxon>
        <taxon>Bacillati</taxon>
        <taxon>Bacillota</taxon>
        <taxon>Bacilli</taxon>
        <taxon>Lactobacillales</taxon>
        <taxon>Lactobacillaceae</taxon>
        <taxon>Schleiferilactobacillus</taxon>
    </lineage>
</organism>
<evidence type="ECO:0000256" key="2">
    <source>
        <dbReference type="ARBA" id="ARBA00008114"/>
    </source>
</evidence>
<evidence type="ECO:0000313" key="10">
    <source>
        <dbReference type="EMBL" id="ERL64338.1"/>
    </source>
</evidence>
<keyword evidence="3" id="KW-0813">Transport</keyword>
<dbReference type="AlphaFoldDB" id="U4TR32"/>
<evidence type="ECO:0000313" key="11">
    <source>
        <dbReference type="Proteomes" id="UP000030647"/>
    </source>
</evidence>
<sequence length="407" mass="45516">MPFFEKGVDPMVAKSIESLYDKRHPAASEEKKRTGLGKVAGFVGLLSNIVLFGIKLAIGLFSGSIAIMADAFNNLSDTAGSIVTLVGFRMAGMRADRGHPYGHERFEYISGMLVSMLMIFAGLDFVQSSIEKIQHPTSDNITIIVLLTLVASILIKLWQNFFYREMGAAIQSDTLKTTALDSQTDVVATFAVLVSASLSQFAHLNIDGWIGLFVALYLIYEGVDSIRGSVNSLVGSRPSEDEVQKYTDQLATYDDILGFHDLLIHHYGPTQIFATVHIELDSRWSLDQAHEAIDKIERDFQKKLGVELVAHIDPIDIDDRLTAEMYERLQTIIKSIGGGLHTHDFHIEHGPHHTRIVQFDVVVPDDYPEDDKTLNLRILADLRRYYPNVTTEIDFDHNYIGHDHTAL</sequence>
<dbReference type="GO" id="GO:0016020">
    <property type="term" value="C:membrane"/>
    <property type="evidence" value="ECO:0007669"/>
    <property type="project" value="UniProtKB-SubCell"/>
</dbReference>
<proteinExistence type="inferred from homology"/>
<keyword evidence="11" id="KW-1185">Reference proteome</keyword>
<evidence type="ECO:0000256" key="3">
    <source>
        <dbReference type="ARBA" id="ARBA00022448"/>
    </source>
</evidence>
<dbReference type="STRING" id="1231336.L248_1000"/>
<evidence type="ECO:0000256" key="4">
    <source>
        <dbReference type="ARBA" id="ARBA00022692"/>
    </source>
</evidence>
<dbReference type="InterPro" id="IPR027470">
    <property type="entry name" value="Cation_efflux_CTD"/>
</dbReference>
<dbReference type="Proteomes" id="UP000030647">
    <property type="component" value="Unassembled WGS sequence"/>
</dbReference>
<comment type="similarity">
    <text evidence="2">Belongs to the cation diffusion facilitator (CDF) transporter (TC 2.A.4) family.</text>
</comment>
<dbReference type="InterPro" id="IPR058533">
    <property type="entry name" value="Cation_efflux_TM"/>
</dbReference>
<feature type="transmembrane region" description="Helical" evidence="7">
    <location>
        <begin position="138"/>
        <end position="158"/>
    </location>
</feature>
<feature type="transmembrane region" description="Helical" evidence="7">
    <location>
        <begin position="39"/>
        <end position="67"/>
    </location>
</feature>
<evidence type="ECO:0000259" key="8">
    <source>
        <dbReference type="Pfam" id="PF01545"/>
    </source>
</evidence>
<feature type="domain" description="Cation efflux protein cytoplasmic" evidence="9">
    <location>
        <begin position="238"/>
        <end position="314"/>
    </location>
</feature>
<dbReference type="InterPro" id="IPR002524">
    <property type="entry name" value="Cation_efflux"/>
</dbReference>
<dbReference type="Gene3D" id="3.30.70.1350">
    <property type="entry name" value="Cation efflux protein, cytoplasmic domain"/>
    <property type="match status" value="1"/>
</dbReference>
<dbReference type="PANTHER" id="PTHR43840">
    <property type="entry name" value="MITOCHONDRIAL METAL TRANSPORTER 1-RELATED"/>
    <property type="match status" value="1"/>
</dbReference>
<evidence type="ECO:0000256" key="7">
    <source>
        <dbReference type="SAM" id="Phobius"/>
    </source>
</evidence>
<protein>
    <submittedName>
        <fullName evidence="10">Uncharacterized protein</fullName>
    </submittedName>
</protein>
<keyword evidence="5 7" id="KW-1133">Transmembrane helix</keyword>
<evidence type="ECO:0000256" key="1">
    <source>
        <dbReference type="ARBA" id="ARBA00004141"/>
    </source>
</evidence>
<comment type="subcellular location">
    <subcellularLocation>
        <location evidence="1">Membrane</location>
        <topology evidence="1">Multi-pass membrane protein</topology>
    </subcellularLocation>
</comment>
<feature type="transmembrane region" description="Helical" evidence="7">
    <location>
        <begin position="108"/>
        <end position="126"/>
    </location>
</feature>
<dbReference type="HOGENOM" id="CLU_013430_3_4_9"/>
<gene>
    <name evidence="10" type="ORF">L248_1000</name>
</gene>
<dbReference type="NCBIfam" id="TIGR01297">
    <property type="entry name" value="CDF"/>
    <property type="match status" value="1"/>
</dbReference>